<dbReference type="GO" id="GO:0005737">
    <property type="term" value="C:cytoplasm"/>
    <property type="evidence" value="ECO:0007669"/>
    <property type="project" value="UniProtKB-SubCell"/>
</dbReference>
<dbReference type="PANTHER" id="PTHR44154:SF1">
    <property type="entry name" value="QUINONE OXIDOREDUCTASE"/>
    <property type="match status" value="1"/>
</dbReference>
<dbReference type="Pfam" id="PF13602">
    <property type="entry name" value="ADH_zinc_N_2"/>
    <property type="match status" value="1"/>
</dbReference>
<reference evidence="7 8" key="1">
    <citation type="submission" date="2017-03" db="EMBL/GenBank/DDBJ databases">
        <authorList>
            <person name="Afonso C.L."/>
            <person name="Miller P.J."/>
            <person name="Scott M.A."/>
            <person name="Spackman E."/>
            <person name="Goraichik I."/>
            <person name="Dimitrov K.M."/>
            <person name="Suarez D.L."/>
            <person name="Swayne D.E."/>
        </authorList>
    </citation>
    <scope>NUCLEOTIDE SEQUENCE [LARGE SCALE GENOMIC DNA]</scope>
    <source>
        <strain evidence="7 8">CECT 7066</strain>
    </source>
</reference>
<dbReference type="InterPro" id="IPR002364">
    <property type="entry name" value="Quin_OxRdtase/zeta-crystal_CS"/>
</dbReference>
<dbReference type="SMART" id="SM00829">
    <property type="entry name" value="PKS_ER"/>
    <property type="match status" value="1"/>
</dbReference>
<keyword evidence="8" id="KW-1185">Reference proteome</keyword>
<evidence type="ECO:0000256" key="5">
    <source>
        <dbReference type="ARBA" id="ARBA00022884"/>
    </source>
</evidence>
<dbReference type="SUPFAM" id="SSF51735">
    <property type="entry name" value="NAD(P)-binding Rossmann-fold domains"/>
    <property type="match status" value="1"/>
</dbReference>
<organism evidence="7 8">
    <name type="scientific">Palleronia marisminoris</name>
    <dbReference type="NCBI Taxonomy" id="315423"/>
    <lineage>
        <taxon>Bacteria</taxon>
        <taxon>Pseudomonadati</taxon>
        <taxon>Pseudomonadota</taxon>
        <taxon>Alphaproteobacteria</taxon>
        <taxon>Rhodobacterales</taxon>
        <taxon>Roseobacteraceae</taxon>
        <taxon>Palleronia</taxon>
    </lineage>
</organism>
<keyword evidence="4" id="KW-0521">NADP</keyword>
<protein>
    <submittedName>
        <fullName evidence="7">Zinc-type alcohol dehydrogenase-like protein</fullName>
    </submittedName>
</protein>
<dbReference type="Gene3D" id="3.90.180.10">
    <property type="entry name" value="Medium-chain alcohol dehydrogenases, catalytic domain"/>
    <property type="match status" value="1"/>
</dbReference>
<proteinExistence type="predicted"/>
<dbReference type="CDD" id="cd08272">
    <property type="entry name" value="MDR6"/>
    <property type="match status" value="1"/>
</dbReference>
<dbReference type="InterPro" id="IPR051603">
    <property type="entry name" value="Zinc-ADH_QOR/CCCR"/>
</dbReference>
<dbReference type="Pfam" id="PF08240">
    <property type="entry name" value="ADH_N"/>
    <property type="match status" value="1"/>
</dbReference>
<dbReference type="OrthoDB" id="5295340at2"/>
<dbReference type="InterPro" id="IPR020843">
    <property type="entry name" value="ER"/>
</dbReference>
<dbReference type="InterPro" id="IPR011032">
    <property type="entry name" value="GroES-like_sf"/>
</dbReference>
<comment type="subcellular location">
    <subcellularLocation>
        <location evidence="1">Cytoplasm</location>
    </subcellularLocation>
</comment>
<dbReference type="Proteomes" id="UP000193870">
    <property type="component" value="Unassembled WGS sequence"/>
</dbReference>
<evidence type="ECO:0000313" key="8">
    <source>
        <dbReference type="Proteomes" id="UP000193870"/>
    </source>
</evidence>
<name>A0A1Y5TSW4_9RHOB</name>
<dbReference type="EMBL" id="FWFV01000016">
    <property type="protein sequence ID" value="SLN69433.1"/>
    <property type="molecule type" value="Genomic_DNA"/>
</dbReference>
<evidence type="ECO:0000256" key="4">
    <source>
        <dbReference type="ARBA" id="ARBA00022857"/>
    </source>
</evidence>
<dbReference type="SUPFAM" id="SSF50129">
    <property type="entry name" value="GroES-like"/>
    <property type="match status" value="1"/>
</dbReference>
<comment type="subunit">
    <text evidence="2">Homotetramer.</text>
</comment>
<evidence type="ECO:0000256" key="1">
    <source>
        <dbReference type="ARBA" id="ARBA00004496"/>
    </source>
</evidence>
<dbReference type="InterPro" id="IPR013154">
    <property type="entry name" value="ADH-like_N"/>
</dbReference>
<evidence type="ECO:0000259" key="6">
    <source>
        <dbReference type="SMART" id="SM00829"/>
    </source>
</evidence>
<dbReference type="GO" id="GO:0016491">
    <property type="term" value="F:oxidoreductase activity"/>
    <property type="evidence" value="ECO:0007669"/>
    <property type="project" value="InterPro"/>
</dbReference>
<evidence type="ECO:0000313" key="7">
    <source>
        <dbReference type="EMBL" id="SLN69433.1"/>
    </source>
</evidence>
<dbReference type="GO" id="GO:0008270">
    <property type="term" value="F:zinc ion binding"/>
    <property type="evidence" value="ECO:0007669"/>
    <property type="project" value="InterPro"/>
</dbReference>
<dbReference type="STRING" id="315423.SAMN04488020_1173"/>
<keyword evidence="5" id="KW-0694">RNA-binding</keyword>
<evidence type="ECO:0000256" key="2">
    <source>
        <dbReference type="ARBA" id="ARBA00011881"/>
    </source>
</evidence>
<dbReference type="InterPro" id="IPR036291">
    <property type="entry name" value="NAD(P)-bd_dom_sf"/>
</dbReference>
<dbReference type="AlphaFoldDB" id="A0A1Y5TSW4"/>
<feature type="domain" description="Enoyl reductase (ER)" evidence="6">
    <location>
        <begin position="14"/>
        <end position="321"/>
    </location>
</feature>
<gene>
    <name evidence="7" type="ORF">PAM7066_03504</name>
</gene>
<sequence length="357" mass="37518">MPDTMRAAVLTRFGGPDAFEIQTLPVPSFGPRQVRVRVHATAINPLDYKIRRGDYADDVPLPAVIGHDVSGVVEAVGADVTESAPGDEVYYTPKIFGGAGSYAEVHVTDALLVGRKPRNVSHVEAASLTLVGGTVWKAFVTRAGLRVGETILIHGGAGGVGTIAIQVAKAIGARVITTARANNHDFVRSLGADDVIDYTSTDYVDAVNGLTDGRGVNVVFYTVGGDTLTRSPFVLAPLGRLVSIVDNFAPQNLIEAWGRNASYHFVFTRQNRGKLDALTNLVERGLVRPVVGAVLPLGRLAEGHEVLETGSRRGLRGKVVVDVTGEAATIVPPLTVSLAQPLTPGLAPASLPSGEPT</sequence>
<dbReference type="Gene3D" id="3.40.50.720">
    <property type="entry name" value="NAD(P)-binding Rossmann-like Domain"/>
    <property type="match status" value="1"/>
</dbReference>
<dbReference type="PROSITE" id="PS01162">
    <property type="entry name" value="QOR_ZETA_CRYSTAL"/>
    <property type="match status" value="1"/>
</dbReference>
<accession>A0A1Y5TSW4</accession>
<evidence type="ECO:0000256" key="3">
    <source>
        <dbReference type="ARBA" id="ARBA00022490"/>
    </source>
</evidence>
<dbReference type="PANTHER" id="PTHR44154">
    <property type="entry name" value="QUINONE OXIDOREDUCTASE"/>
    <property type="match status" value="1"/>
</dbReference>
<keyword evidence="3" id="KW-0963">Cytoplasm</keyword>
<dbReference type="GO" id="GO:0003723">
    <property type="term" value="F:RNA binding"/>
    <property type="evidence" value="ECO:0007669"/>
    <property type="project" value="UniProtKB-KW"/>
</dbReference>
<dbReference type="RefSeq" id="WP_085855462.1">
    <property type="nucleotide sequence ID" value="NZ_FOPF01000017.1"/>
</dbReference>